<dbReference type="SMR" id="A0A5Q0TWY9"/>
<feature type="domain" description="Cyanobactin oxidase ThcOx second" evidence="3">
    <location>
        <begin position="118"/>
        <end position="221"/>
    </location>
</feature>
<dbReference type="InterPro" id="IPR052544">
    <property type="entry name" value="Bacteriocin_Proc_Enz"/>
</dbReference>
<dbReference type="EMBL" id="MK806443">
    <property type="protein sequence ID" value="QGA72584.1"/>
    <property type="molecule type" value="Genomic_DNA"/>
</dbReference>
<dbReference type="InterPro" id="IPR040776">
    <property type="entry name" value="ThcOx_HTH"/>
</dbReference>
<dbReference type="InterPro" id="IPR054488">
    <property type="entry name" value="ThcOx_dom2"/>
</dbReference>
<dbReference type="AlphaFoldDB" id="A0A5Q0TWY9"/>
<dbReference type="InterPro" id="IPR029479">
    <property type="entry name" value="Nitroreductase"/>
</dbReference>
<evidence type="ECO:0000259" key="1">
    <source>
        <dbReference type="Pfam" id="PF00881"/>
    </source>
</evidence>
<reference evidence="4" key="1">
    <citation type="journal article" date="2019" name="ACS Chem. Biol.">
        <title>Biosynthesis of the bis-prenylated alkaloids muscoride A and B.</title>
        <authorList>
            <person name="Mattila A."/>
            <person name="Andsten R.M."/>
            <person name="Jumppanen M."/>
            <person name="Assante M."/>
            <person name="Jokela J."/>
            <person name="Wahlsten M."/>
            <person name="Mikula K.M."/>
            <person name="Sigindere C."/>
            <person name="Kwak D.H."/>
            <person name="Gugger M."/>
            <person name="Koskela H."/>
            <person name="Sivonen K."/>
            <person name="Liu X."/>
            <person name="Yli-Kauhaluoma J."/>
            <person name="Iwai H."/>
            <person name="Fewer D.P."/>
        </authorList>
    </citation>
    <scope>NUCLEOTIDE SEQUENCE</scope>
    <source>
        <strain evidence="4">PCC 7906</strain>
    </source>
</reference>
<dbReference type="PANTHER" id="PTHR43745">
    <property type="entry name" value="NITROREDUCTASE MJ1384-RELATED"/>
    <property type="match status" value="1"/>
</dbReference>
<dbReference type="PANTHER" id="PTHR43745:SF2">
    <property type="entry name" value="NITROREDUCTASE MJ1384-RELATED"/>
    <property type="match status" value="1"/>
</dbReference>
<feature type="domain" description="ThcOx helix turn helix" evidence="2">
    <location>
        <begin position="1"/>
        <end position="106"/>
    </location>
</feature>
<dbReference type="Gene3D" id="3.40.109.10">
    <property type="entry name" value="NADH Oxidase"/>
    <property type="match status" value="1"/>
</dbReference>
<dbReference type="GO" id="GO:0016491">
    <property type="term" value="F:oxidoreductase activity"/>
    <property type="evidence" value="ECO:0007669"/>
    <property type="project" value="InterPro"/>
</dbReference>
<protein>
    <submittedName>
        <fullName evidence="4">MusG</fullName>
    </submittedName>
</protein>
<dbReference type="InterPro" id="IPR000415">
    <property type="entry name" value="Nitroreductase-like"/>
</dbReference>
<feature type="domain" description="Nitroreductase" evidence="1">
    <location>
        <begin position="271"/>
        <end position="450"/>
    </location>
</feature>
<proteinExistence type="predicted"/>
<evidence type="ECO:0000259" key="2">
    <source>
        <dbReference type="Pfam" id="PF18679"/>
    </source>
</evidence>
<dbReference type="NCBIfam" id="TIGR03605">
    <property type="entry name" value="antibiot_sagB"/>
    <property type="match status" value="1"/>
</dbReference>
<dbReference type="InterPro" id="IPR020051">
    <property type="entry name" value="SagB-type_dehydrogenase"/>
</dbReference>
<gene>
    <name evidence="4" type="primary">musG</name>
</gene>
<sequence length="461" mass="52221">MNSTFTISLANKIDLIPESERIILKSNNYKLTLSHLQPGLKSAFNHLKHSPATLSDLRQLVVETDGIEGKDKFDKYLQGLTNLGWICHSVYPLATAIPMTGNYQFNYPKIEDWQQQTFTLSRFGYLHQVNGEMILESPQSQAKIILLDWRATALITKLSQPQTSTTLIAGIPDITEELAQQFLSLLLATQMLSSETENSHLIQWEFHDLLFHSRSRKGRHSNPIGGTYRFLDKIEPLPVVKPPMSDKVIELYKPDLEDLLKTDVSFTQVLESRRSIREYGENPITIEQLGELLYRAARIQEIIDKEKMGQLSRRPYPGGGAIHELEIYPLINYCQGIEPALYHYRPDAHELELVSEWSQEIEALVTEACLSNGSQKMPQILIIITARFNRMFWKYQSMAYAAILKHVGVLYNTLYLVSTAMNLAPCGIGAGNSDIFAKATGIDYYEESSVGEFILGTKKSS</sequence>
<evidence type="ECO:0000313" key="4">
    <source>
        <dbReference type="EMBL" id="QGA72584.1"/>
    </source>
</evidence>
<dbReference type="Pfam" id="PF22767">
    <property type="entry name" value="ThcOx"/>
    <property type="match status" value="1"/>
</dbReference>
<name>A0A5Q0TWY9_DESSP</name>
<dbReference type="Pfam" id="PF18679">
    <property type="entry name" value="HTH_57"/>
    <property type="match status" value="1"/>
</dbReference>
<organism evidence="4">
    <name type="scientific">Desmonostoc sp. (strain PCC 7906)</name>
    <name type="common">Nostoc sp. (strain PCC 7906)</name>
    <dbReference type="NCBI Taxonomy" id="1181"/>
    <lineage>
        <taxon>Bacteria</taxon>
        <taxon>Bacillati</taxon>
        <taxon>Cyanobacteriota</taxon>
        <taxon>Cyanophyceae</taxon>
        <taxon>Nostocales</taxon>
        <taxon>Nostocaceae</taxon>
        <taxon>Desmonostoc</taxon>
    </lineage>
</organism>
<accession>A0A5Q0TWY9</accession>
<dbReference type="CDD" id="cd02142">
    <property type="entry name" value="McbC_SagB-like_oxidoreductase"/>
    <property type="match status" value="1"/>
</dbReference>
<dbReference type="Pfam" id="PF00881">
    <property type="entry name" value="Nitroreductase"/>
    <property type="match status" value="1"/>
</dbReference>
<evidence type="ECO:0000259" key="3">
    <source>
        <dbReference type="Pfam" id="PF22767"/>
    </source>
</evidence>
<dbReference type="SUPFAM" id="SSF55469">
    <property type="entry name" value="FMN-dependent nitroreductase-like"/>
    <property type="match status" value="1"/>
</dbReference>